<organism evidence="3 4">
    <name type="scientific">Planotetraspora mira</name>
    <dbReference type="NCBI Taxonomy" id="58121"/>
    <lineage>
        <taxon>Bacteria</taxon>
        <taxon>Bacillati</taxon>
        <taxon>Actinomycetota</taxon>
        <taxon>Actinomycetes</taxon>
        <taxon>Streptosporangiales</taxon>
        <taxon>Streptosporangiaceae</taxon>
        <taxon>Planotetraspora</taxon>
    </lineage>
</organism>
<feature type="compositionally biased region" description="Basic and acidic residues" evidence="1">
    <location>
        <begin position="8"/>
        <end position="18"/>
    </location>
</feature>
<keyword evidence="4" id="KW-1185">Reference proteome</keyword>
<keyword evidence="2" id="KW-0812">Transmembrane</keyword>
<reference evidence="3 4" key="1">
    <citation type="submission" date="2021-01" db="EMBL/GenBank/DDBJ databases">
        <title>Whole genome shotgun sequence of Planotetraspora mira NBRC 15435.</title>
        <authorList>
            <person name="Komaki H."/>
            <person name="Tamura T."/>
        </authorList>
    </citation>
    <scope>NUCLEOTIDE SEQUENCE [LARGE SCALE GENOMIC DNA]</scope>
    <source>
        <strain evidence="3 4">NBRC 15435</strain>
    </source>
</reference>
<protein>
    <submittedName>
        <fullName evidence="3">Uncharacterized protein</fullName>
    </submittedName>
</protein>
<feature type="transmembrane region" description="Helical" evidence="2">
    <location>
        <begin position="252"/>
        <end position="274"/>
    </location>
</feature>
<evidence type="ECO:0000256" key="1">
    <source>
        <dbReference type="SAM" id="MobiDB-lite"/>
    </source>
</evidence>
<sequence>MTDSVNGHGRDKPSEDGTRVTNEAPVFGQINADEAHFYGEAPVDHLDLAHQYLRRRQWALAVRSFEEYLKRVHALTAEDWVGFALASLGGKRPRAHTPEDLFAIESCLTTAQEIDVDCAPAAALLAIVNEDLDHVYNRVPDPSSEGFTSVSDGLDLNWAERIATAISVRESRTWRALDARVNPDGDSPTQLLSTLTEEERLDREKRMKILLNPAPKEPAKPEIVNGVPSGLLIVGGACVLLLALSLPRGLGWVWYSPLPYLVFAGAVMMIVGGLRRTGVWHENRHRRLGYEFACAQHREQMARYRVDLPSQVQVETWIERDVQTIMARALDRLGMVLDDLNERGRLIRPLIIVGPADPPRTKIALHPDGGYFASHYSVFVLYMTDRKLGAYRTSLNATTGQREPDEQTSEYRYQDIVSVSVRTNRLDPASDKKGESSGQEADLAYDFVAEQPKSALAERFTLVVPGDRFTVTTMVKNEKDEQRSEIRFSQPDEALAAIRRRILETSMSGRKV</sequence>
<evidence type="ECO:0000256" key="2">
    <source>
        <dbReference type="SAM" id="Phobius"/>
    </source>
</evidence>
<comment type="caution">
    <text evidence="3">The sequence shown here is derived from an EMBL/GenBank/DDBJ whole genome shotgun (WGS) entry which is preliminary data.</text>
</comment>
<dbReference type="Proteomes" id="UP000650628">
    <property type="component" value="Unassembled WGS sequence"/>
</dbReference>
<keyword evidence="2" id="KW-0472">Membrane</keyword>
<gene>
    <name evidence="3" type="ORF">Pmi06nite_57480</name>
</gene>
<dbReference type="AlphaFoldDB" id="A0A8J3TTT9"/>
<keyword evidence="2" id="KW-1133">Transmembrane helix</keyword>
<evidence type="ECO:0000313" key="3">
    <source>
        <dbReference type="EMBL" id="GII32306.1"/>
    </source>
</evidence>
<feature type="transmembrane region" description="Helical" evidence="2">
    <location>
        <begin position="223"/>
        <end position="246"/>
    </location>
</feature>
<proteinExistence type="predicted"/>
<dbReference type="RefSeq" id="WP_203956208.1">
    <property type="nucleotide sequence ID" value="NZ_BOOO01000034.1"/>
</dbReference>
<accession>A0A8J3TTT9</accession>
<feature type="region of interest" description="Disordered" evidence="1">
    <location>
        <begin position="1"/>
        <end position="21"/>
    </location>
</feature>
<name>A0A8J3TTT9_9ACTN</name>
<dbReference type="EMBL" id="BOOO01000034">
    <property type="protein sequence ID" value="GII32306.1"/>
    <property type="molecule type" value="Genomic_DNA"/>
</dbReference>
<evidence type="ECO:0000313" key="4">
    <source>
        <dbReference type="Proteomes" id="UP000650628"/>
    </source>
</evidence>